<name>A0A2P2KJS2_RHIMU</name>
<organism evidence="1">
    <name type="scientific">Rhizophora mucronata</name>
    <name type="common">Asiatic mangrove</name>
    <dbReference type="NCBI Taxonomy" id="61149"/>
    <lineage>
        <taxon>Eukaryota</taxon>
        <taxon>Viridiplantae</taxon>
        <taxon>Streptophyta</taxon>
        <taxon>Embryophyta</taxon>
        <taxon>Tracheophyta</taxon>
        <taxon>Spermatophyta</taxon>
        <taxon>Magnoliopsida</taxon>
        <taxon>eudicotyledons</taxon>
        <taxon>Gunneridae</taxon>
        <taxon>Pentapetalae</taxon>
        <taxon>rosids</taxon>
        <taxon>fabids</taxon>
        <taxon>Malpighiales</taxon>
        <taxon>Rhizophoraceae</taxon>
        <taxon>Rhizophora</taxon>
    </lineage>
</organism>
<accession>A0A2P2KJS2</accession>
<protein>
    <submittedName>
        <fullName evidence="1">Uncharacterized protein</fullName>
    </submittedName>
</protein>
<dbReference type="EMBL" id="GGEC01025473">
    <property type="protein sequence ID" value="MBX05957.1"/>
    <property type="molecule type" value="Transcribed_RNA"/>
</dbReference>
<evidence type="ECO:0000313" key="1">
    <source>
        <dbReference type="EMBL" id="MBX05957.1"/>
    </source>
</evidence>
<sequence length="21" mass="2652">METDRLSEIFVLLHLHWFVHE</sequence>
<dbReference type="AlphaFoldDB" id="A0A2P2KJS2"/>
<reference evidence="1" key="1">
    <citation type="submission" date="2018-02" db="EMBL/GenBank/DDBJ databases">
        <title>Rhizophora mucronata_Transcriptome.</title>
        <authorList>
            <person name="Meera S.P."/>
            <person name="Sreeshan A."/>
            <person name="Augustine A."/>
        </authorList>
    </citation>
    <scope>NUCLEOTIDE SEQUENCE</scope>
    <source>
        <tissue evidence="1">Leaf</tissue>
    </source>
</reference>
<proteinExistence type="predicted"/>